<evidence type="ECO:0000313" key="1">
    <source>
        <dbReference type="EMBL" id="KAJ9114249.1"/>
    </source>
</evidence>
<dbReference type="EMBL" id="JASBWU010000019">
    <property type="protein sequence ID" value="KAJ9114249.1"/>
    <property type="molecule type" value="Genomic_DNA"/>
</dbReference>
<organism evidence="1 2">
    <name type="scientific">Naganishia vaughanmartiniae</name>
    <dbReference type="NCBI Taxonomy" id="1424756"/>
    <lineage>
        <taxon>Eukaryota</taxon>
        <taxon>Fungi</taxon>
        <taxon>Dikarya</taxon>
        <taxon>Basidiomycota</taxon>
        <taxon>Agaricomycotina</taxon>
        <taxon>Tremellomycetes</taxon>
        <taxon>Filobasidiales</taxon>
        <taxon>Filobasidiaceae</taxon>
        <taxon>Naganishia</taxon>
    </lineage>
</organism>
<sequence length="851" mass="94025">MITLFIRHKVYRVPGAYSKYSLVEWTLVLLDVWFDALGAGEVMKLQIQIVNLDTLGDASDPKTNSAQPENSFALGPVLHTTPIAELASDDRMELSYAESGWADRSPTATKGPGSVWRVLAFLSDVYLYTCYWTIFTGLGLTLFYFSVWELDLVALSGSELALLATISPYLLRIPVVSRFATSRRGQTVLRAAVLLAGMGAWALPGPTSKLLVIAIANVGLWLLLSAGLARLHGSDAARTEGLLFILGIICAATLKFLNYSTNPLWCVVDDKSNGWNKTGAVLALAAWLEKAYRSTTLEPQPDRSVPATPVTPRERSPWGPALAFGSLLFLVQTFISDASTLVAWNWSGYPVNNQPEYLTHAPIVIACAAAGAVLPFAAREYCRGDSTASGKRQTGTKYALLALVACVLLCGRTATWATHIPPWLASEWTGFYAGCLLVAYILRTLPLHFQSISASTRSATIFGHAMLWYILLDVISVVTVAYAFVPGGWLLRERGGLVISFATALVVAGERYLPRLSSVQGLKRPMSTALVHRYAARLVAFLVLTSWIFAYRTQHGMTRKHFTRVSAPGKPEELFTAGIWTVHFGVDLAGQESQRRQLELIRDLDLDIVGLLESDLHRFVYGNRDLTRMLVEEMGYNVDLGPGPNKHTWGAALLSRYPILESRHLLLPSPHGELAPAIHAKLLIANQTINVIVSHNGQEEDALDRQLQTEALAKVMGDAYPEPFVFLGYVVTHVGAKRPAPYEILNLWRVGYARVSHGHITDTELQAAKFIVPSIDAPVDYATNDQLYYHTYEGSIPEGWRFPKMFRGEGVRGHQYHVFDGPISYYPTDSFWKQWNKDHPTEGFEGVIAEE</sequence>
<dbReference type="Proteomes" id="UP001243375">
    <property type="component" value="Unassembled WGS sequence"/>
</dbReference>
<proteinExistence type="predicted"/>
<keyword evidence="2" id="KW-1185">Reference proteome</keyword>
<name>A0ACC2WR62_9TREE</name>
<protein>
    <submittedName>
        <fullName evidence="1">Uncharacterized protein</fullName>
    </submittedName>
</protein>
<comment type="caution">
    <text evidence="1">The sequence shown here is derived from an EMBL/GenBank/DDBJ whole genome shotgun (WGS) entry which is preliminary data.</text>
</comment>
<gene>
    <name evidence="1" type="ORF">QFC22_005701</name>
</gene>
<evidence type="ECO:0000313" key="2">
    <source>
        <dbReference type="Proteomes" id="UP001243375"/>
    </source>
</evidence>
<accession>A0ACC2WR62</accession>
<reference evidence="1" key="1">
    <citation type="submission" date="2023-04" db="EMBL/GenBank/DDBJ databases">
        <title>Draft Genome sequencing of Naganishia species isolated from polar environments using Oxford Nanopore Technology.</title>
        <authorList>
            <person name="Leo P."/>
            <person name="Venkateswaran K."/>
        </authorList>
    </citation>
    <scope>NUCLEOTIDE SEQUENCE</scope>
    <source>
        <strain evidence="1">MNA-CCFEE 5425</strain>
    </source>
</reference>